<evidence type="ECO:0000313" key="4">
    <source>
        <dbReference type="EMBL" id="NDW03757.1"/>
    </source>
</evidence>
<dbReference type="Proteomes" id="UP000469011">
    <property type="component" value="Unassembled WGS sequence"/>
</dbReference>
<name>A0A6N9SXE9_9HYPH</name>
<keyword evidence="2 4" id="KW-0808">Transferase</keyword>
<dbReference type="EC" id="2.1.1.44" evidence="4"/>
<dbReference type="PANTHER" id="PTHR43397">
    <property type="entry name" value="ERGOTHIONEINE BIOSYNTHESIS PROTEIN 1"/>
    <property type="match status" value="1"/>
</dbReference>
<dbReference type="NCBIfam" id="TIGR03438">
    <property type="entry name" value="egtD_ergothio"/>
    <property type="match status" value="1"/>
</dbReference>
<evidence type="ECO:0000259" key="3">
    <source>
        <dbReference type="Pfam" id="PF10017"/>
    </source>
</evidence>
<dbReference type="GO" id="GO:0052706">
    <property type="term" value="F:L-histidine N(alpha)-methyltransferase activity"/>
    <property type="evidence" value="ECO:0007669"/>
    <property type="project" value="UniProtKB-EC"/>
</dbReference>
<evidence type="ECO:0000313" key="5">
    <source>
        <dbReference type="Proteomes" id="UP000469011"/>
    </source>
</evidence>
<feature type="domain" description="Histidine-specific methyltransferase SAM-dependent" evidence="3">
    <location>
        <begin position="16"/>
        <end position="316"/>
    </location>
</feature>
<evidence type="ECO:0000256" key="1">
    <source>
        <dbReference type="ARBA" id="ARBA00022603"/>
    </source>
</evidence>
<reference evidence="4 5" key="1">
    <citation type="submission" date="2020-01" db="EMBL/GenBank/DDBJ databases">
        <title>Jiella pacifica sp. nov.</title>
        <authorList>
            <person name="Xue Z."/>
            <person name="Zhu S."/>
            <person name="Chen J."/>
            <person name="Yang J."/>
        </authorList>
    </citation>
    <scope>NUCLEOTIDE SEQUENCE [LARGE SCALE GENOMIC DNA]</scope>
    <source>
        <strain evidence="4 5">40Bstr34</strain>
    </source>
</reference>
<dbReference type="SUPFAM" id="SSF53335">
    <property type="entry name" value="S-adenosyl-L-methionine-dependent methyltransferases"/>
    <property type="match status" value="1"/>
</dbReference>
<keyword evidence="5" id="KW-1185">Reference proteome</keyword>
<comment type="caution">
    <text evidence="4">The sequence shown here is derived from an EMBL/GenBank/DDBJ whole genome shotgun (WGS) entry which is preliminary data.</text>
</comment>
<dbReference type="InterPro" id="IPR035094">
    <property type="entry name" value="EgtD"/>
</dbReference>
<accession>A0A6N9SXE9</accession>
<dbReference type="EMBL" id="JAAAMG010000003">
    <property type="protein sequence ID" value="NDW03757.1"/>
    <property type="molecule type" value="Genomic_DNA"/>
</dbReference>
<dbReference type="InterPro" id="IPR029063">
    <property type="entry name" value="SAM-dependent_MTases_sf"/>
</dbReference>
<dbReference type="Gene3D" id="3.40.50.150">
    <property type="entry name" value="Vaccinia Virus protein VP39"/>
    <property type="match status" value="1"/>
</dbReference>
<protein>
    <submittedName>
        <fullName evidence="4">L-histidine N(Alpha)-methyltransferase</fullName>
        <ecNumber evidence="4">2.1.1.44</ecNumber>
    </submittedName>
</protein>
<dbReference type="InterPro" id="IPR019257">
    <property type="entry name" value="MeTrfase_dom"/>
</dbReference>
<sequence>MLDKTDTEAQQREAFHRDVHAGLAKPQQKTLPARWLYDDRGSELFEEITQAPEYYPTRTETGILQENAGAIAALFGSEAVILEYGAGAGIKTEIVLEALDRPSLYVPIDISGDFLAASAERIRERFPDLAVEPVTADFTQEFDLPGDLPEAGSRGGFFPGSTIGNLDRAEALAFLKRMRRHVGEGGVAVLGCDLKKDIPTLIAAYDDAAGVTAAFDLNILTRINRELGADIPVESFAHEARWNEATSAIEMHLVAREPVTFSIDGRRFAMEEGETIHTENSRKYDVEGLAALAKEAGWSLDEVWTDGKKRFAVMGLKVGSSA</sequence>
<dbReference type="PANTHER" id="PTHR43397:SF1">
    <property type="entry name" value="ERGOTHIONEINE BIOSYNTHESIS PROTEIN 1"/>
    <property type="match status" value="1"/>
</dbReference>
<evidence type="ECO:0000256" key="2">
    <source>
        <dbReference type="ARBA" id="ARBA00022679"/>
    </source>
</evidence>
<dbReference type="PIRSF" id="PIRSF018005">
    <property type="entry name" value="UCP018005"/>
    <property type="match status" value="1"/>
</dbReference>
<dbReference type="RefSeq" id="WP_163461495.1">
    <property type="nucleotide sequence ID" value="NZ_JAAAMG010000003.1"/>
</dbReference>
<dbReference type="InterPro" id="IPR051128">
    <property type="entry name" value="EgtD_Methyltrsf_superfamily"/>
</dbReference>
<gene>
    <name evidence="4" type="primary">egtD</name>
    <name evidence="4" type="ORF">GTK09_04885</name>
</gene>
<keyword evidence="1 4" id="KW-0489">Methyltransferase</keyword>
<proteinExistence type="predicted"/>
<dbReference type="GO" id="GO:0032259">
    <property type="term" value="P:methylation"/>
    <property type="evidence" value="ECO:0007669"/>
    <property type="project" value="UniProtKB-KW"/>
</dbReference>
<organism evidence="4 5">
    <name type="scientific">Jiella pacifica</name>
    <dbReference type="NCBI Taxonomy" id="2696469"/>
    <lineage>
        <taxon>Bacteria</taxon>
        <taxon>Pseudomonadati</taxon>
        <taxon>Pseudomonadota</taxon>
        <taxon>Alphaproteobacteria</taxon>
        <taxon>Hyphomicrobiales</taxon>
        <taxon>Aurantimonadaceae</taxon>
        <taxon>Jiella</taxon>
    </lineage>
</organism>
<dbReference type="InterPro" id="IPR017804">
    <property type="entry name" value="MeTrfase_EgtD-like"/>
</dbReference>
<dbReference type="AlphaFoldDB" id="A0A6N9SXE9"/>
<dbReference type="Pfam" id="PF10017">
    <property type="entry name" value="Methyltransf_33"/>
    <property type="match status" value="1"/>
</dbReference>